<keyword evidence="3" id="KW-1185">Reference proteome</keyword>
<evidence type="ECO:0000313" key="3">
    <source>
        <dbReference type="Proteomes" id="UP001240236"/>
    </source>
</evidence>
<comment type="caution">
    <text evidence="2">The sequence shown here is derived from an EMBL/GenBank/DDBJ whole genome shotgun (WGS) entry which is preliminary data.</text>
</comment>
<dbReference type="SUPFAM" id="SSF51735">
    <property type="entry name" value="NAD(P)-binding Rossmann-fold domains"/>
    <property type="match status" value="1"/>
</dbReference>
<dbReference type="InterPro" id="IPR052733">
    <property type="entry name" value="Chloroplast_QOR"/>
</dbReference>
<dbReference type="Pfam" id="PF08240">
    <property type="entry name" value="ADH_N"/>
    <property type="match status" value="1"/>
</dbReference>
<proteinExistence type="predicted"/>
<name>A0AAE3W965_9ACTN</name>
<dbReference type="GO" id="GO:0016491">
    <property type="term" value="F:oxidoreductase activity"/>
    <property type="evidence" value="ECO:0007669"/>
    <property type="project" value="InterPro"/>
</dbReference>
<dbReference type="Proteomes" id="UP001240236">
    <property type="component" value="Unassembled WGS sequence"/>
</dbReference>
<evidence type="ECO:0000259" key="1">
    <source>
        <dbReference type="SMART" id="SM00829"/>
    </source>
</evidence>
<dbReference type="InterPro" id="IPR002364">
    <property type="entry name" value="Quin_OxRdtase/zeta-crystal_CS"/>
</dbReference>
<dbReference type="PANTHER" id="PTHR44013">
    <property type="entry name" value="ZINC-TYPE ALCOHOL DEHYDROGENASE-LIKE PROTEIN C16A3.02C"/>
    <property type="match status" value="1"/>
</dbReference>
<dbReference type="SMART" id="SM00829">
    <property type="entry name" value="PKS_ER"/>
    <property type="match status" value="1"/>
</dbReference>
<evidence type="ECO:0000313" key="2">
    <source>
        <dbReference type="EMBL" id="MDQ0370979.1"/>
    </source>
</evidence>
<dbReference type="Pfam" id="PF13602">
    <property type="entry name" value="ADH_zinc_N_2"/>
    <property type="match status" value="1"/>
</dbReference>
<dbReference type="CDD" id="cd05289">
    <property type="entry name" value="MDR_like_2"/>
    <property type="match status" value="1"/>
</dbReference>
<protein>
    <submittedName>
        <fullName evidence="2">NADPH:quinone reductase-like Zn-dependent oxidoreductase</fullName>
    </submittedName>
</protein>
<gene>
    <name evidence="2" type="ORF">J2S42_007648</name>
</gene>
<dbReference type="InterPro" id="IPR036291">
    <property type="entry name" value="NAD(P)-bd_dom_sf"/>
</dbReference>
<dbReference type="PROSITE" id="PS01162">
    <property type="entry name" value="QOR_ZETA_CRYSTAL"/>
    <property type="match status" value="1"/>
</dbReference>
<dbReference type="Gene3D" id="3.90.180.10">
    <property type="entry name" value="Medium-chain alcohol dehydrogenases, catalytic domain"/>
    <property type="match status" value="1"/>
</dbReference>
<accession>A0AAE3W965</accession>
<organism evidence="2 3">
    <name type="scientific">Catenuloplanes indicus</name>
    <dbReference type="NCBI Taxonomy" id="137267"/>
    <lineage>
        <taxon>Bacteria</taxon>
        <taxon>Bacillati</taxon>
        <taxon>Actinomycetota</taxon>
        <taxon>Actinomycetes</taxon>
        <taxon>Micromonosporales</taxon>
        <taxon>Micromonosporaceae</taxon>
        <taxon>Catenuloplanes</taxon>
    </lineage>
</organism>
<dbReference type="SUPFAM" id="SSF50129">
    <property type="entry name" value="GroES-like"/>
    <property type="match status" value="1"/>
</dbReference>
<sequence>MRRIVQRTLGGPEVLEWVPADRPEPGPAEIQVEVRAAGVNPVDWKVRAGGGYLGTPPFTVGWEAAGVVTALGPGVTRFVPGDEVFGLFRFPREAAAYAEYVTGPARHFAHRPRAMTMAESAGLALAGLTAWQVLADTARIRAGQRVLIPAAAGGFGHLAVQIAKARGAHVIGTARADKHALVREFGADEVIDYRDIDVGDAVRDVDLAVGVVAGQVPSLVRTLRPGGMLLTLNGADTAASVAAGGRFLLAEPDRAGLEELARLAGEGRLRVHVDRVLPMSAAAEAHRAGETGRTVGKIVLAP</sequence>
<dbReference type="InterPro" id="IPR020843">
    <property type="entry name" value="ER"/>
</dbReference>
<feature type="domain" description="Enoyl reductase (ER)" evidence="1">
    <location>
        <begin position="10"/>
        <end position="300"/>
    </location>
</feature>
<dbReference type="RefSeq" id="WP_307247379.1">
    <property type="nucleotide sequence ID" value="NZ_JAUSUZ010000001.1"/>
</dbReference>
<dbReference type="Gene3D" id="3.40.50.720">
    <property type="entry name" value="NAD(P)-binding Rossmann-like Domain"/>
    <property type="match status" value="1"/>
</dbReference>
<dbReference type="InterPro" id="IPR011032">
    <property type="entry name" value="GroES-like_sf"/>
</dbReference>
<dbReference type="InterPro" id="IPR013154">
    <property type="entry name" value="ADH-like_N"/>
</dbReference>
<dbReference type="GO" id="GO:0008270">
    <property type="term" value="F:zinc ion binding"/>
    <property type="evidence" value="ECO:0007669"/>
    <property type="project" value="InterPro"/>
</dbReference>
<dbReference type="PANTHER" id="PTHR44013:SF1">
    <property type="entry name" value="ZINC-TYPE ALCOHOL DEHYDROGENASE-LIKE PROTEIN C16A3.02C"/>
    <property type="match status" value="1"/>
</dbReference>
<reference evidence="2 3" key="1">
    <citation type="submission" date="2023-07" db="EMBL/GenBank/DDBJ databases">
        <title>Sequencing the genomes of 1000 actinobacteria strains.</title>
        <authorList>
            <person name="Klenk H.-P."/>
        </authorList>
    </citation>
    <scope>NUCLEOTIDE SEQUENCE [LARGE SCALE GENOMIC DNA]</scope>
    <source>
        <strain evidence="2 3">DSM 44709</strain>
    </source>
</reference>
<dbReference type="AlphaFoldDB" id="A0AAE3W965"/>
<dbReference type="EMBL" id="JAUSUZ010000001">
    <property type="protein sequence ID" value="MDQ0370979.1"/>
    <property type="molecule type" value="Genomic_DNA"/>
</dbReference>